<sequence>MEAIILAIHVVLIIAMVVFILLQRGKGAEAGAAFGGGGGASQGLFGASGGANFLSRTTAFLATAFFGTSLVLAVIASNRAEDDGQIQIDESILLEETAPVEQETGDPAFPDVE</sequence>
<evidence type="ECO:0000256" key="3">
    <source>
        <dbReference type="ARBA" id="ARBA00017876"/>
    </source>
</evidence>
<comment type="caution">
    <text evidence="12">The sequence shown here is derived from an EMBL/GenBank/DDBJ whole genome shotgun (WGS) entry which is preliminary data.</text>
</comment>
<comment type="caution">
    <text evidence="11">Lacks conserved residue(s) required for the propagation of feature annotation.</text>
</comment>
<dbReference type="EMBL" id="SRMF01000002">
    <property type="protein sequence ID" value="TGG94123.1"/>
    <property type="molecule type" value="Genomic_DNA"/>
</dbReference>
<accession>A0A4Z0WDE7</accession>
<keyword evidence="10 11" id="KW-0472">Membrane</keyword>
<dbReference type="GO" id="GO:0005886">
    <property type="term" value="C:plasma membrane"/>
    <property type="evidence" value="ECO:0007669"/>
    <property type="project" value="UniProtKB-SubCell"/>
</dbReference>
<dbReference type="NCBIfam" id="TIGR00810">
    <property type="entry name" value="secG"/>
    <property type="match status" value="1"/>
</dbReference>
<dbReference type="Proteomes" id="UP000297475">
    <property type="component" value="Unassembled WGS sequence"/>
</dbReference>
<evidence type="ECO:0000256" key="9">
    <source>
        <dbReference type="ARBA" id="ARBA00023010"/>
    </source>
</evidence>
<dbReference type="PANTHER" id="PTHR34182:SF1">
    <property type="entry name" value="PROTEIN-EXPORT MEMBRANE PROTEIN SECG"/>
    <property type="match status" value="1"/>
</dbReference>
<name>A0A4Z0WDE7_9GAMM</name>
<evidence type="ECO:0000256" key="4">
    <source>
        <dbReference type="ARBA" id="ARBA00022448"/>
    </source>
</evidence>
<protein>
    <recommendedName>
        <fullName evidence="3 11">Protein-export membrane protein SecG</fullName>
    </recommendedName>
</protein>
<keyword evidence="4 11" id="KW-0813">Transport</keyword>
<keyword evidence="7 11" id="KW-0653">Protein transport</keyword>
<dbReference type="Pfam" id="PF03840">
    <property type="entry name" value="SecG"/>
    <property type="match status" value="1"/>
</dbReference>
<dbReference type="RefSeq" id="WP_135482883.1">
    <property type="nucleotide sequence ID" value="NZ_SRMF01000002.1"/>
</dbReference>
<evidence type="ECO:0000256" key="10">
    <source>
        <dbReference type="ARBA" id="ARBA00023136"/>
    </source>
</evidence>
<keyword evidence="5 11" id="KW-1003">Cell membrane</keyword>
<dbReference type="GO" id="GO:0015450">
    <property type="term" value="F:protein-transporting ATPase activity"/>
    <property type="evidence" value="ECO:0007669"/>
    <property type="project" value="UniProtKB-UniRule"/>
</dbReference>
<keyword evidence="8 11" id="KW-1133">Transmembrane helix</keyword>
<evidence type="ECO:0000256" key="5">
    <source>
        <dbReference type="ARBA" id="ARBA00022475"/>
    </source>
</evidence>
<dbReference type="InterPro" id="IPR004692">
    <property type="entry name" value="SecG"/>
</dbReference>
<gene>
    <name evidence="12" type="primary">secG</name>
    <name evidence="12" type="ORF">E4656_08085</name>
</gene>
<reference evidence="12 13" key="1">
    <citation type="submission" date="2019-04" db="EMBL/GenBank/DDBJ databases">
        <title>Natronospirillum operosus gen. nov., sp. nov., a haloalkaliphilic satellite isolated from decaying biomass of laboratory culture of cyanobacterium Geitlerinema sp. and proposal of Natronospirillaceae fam. nov. and Saccharospirillaceae fam. nov.</title>
        <authorList>
            <person name="Kevbrin V."/>
            <person name="Boltyanskaya Y."/>
            <person name="Koziaeva V."/>
            <person name="Grouzdev D.S."/>
            <person name="Park M."/>
            <person name="Cho J."/>
        </authorList>
    </citation>
    <scope>NUCLEOTIDE SEQUENCE [LARGE SCALE GENOMIC DNA]</scope>
    <source>
        <strain evidence="12 13">G-116</strain>
    </source>
</reference>
<dbReference type="GO" id="GO:0043952">
    <property type="term" value="P:protein transport by the Sec complex"/>
    <property type="evidence" value="ECO:0007669"/>
    <property type="project" value="TreeGrafter"/>
</dbReference>
<dbReference type="PANTHER" id="PTHR34182">
    <property type="entry name" value="PROTEIN-EXPORT MEMBRANE PROTEIN SECG"/>
    <property type="match status" value="1"/>
</dbReference>
<evidence type="ECO:0000256" key="7">
    <source>
        <dbReference type="ARBA" id="ARBA00022927"/>
    </source>
</evidence>
<dbReference type="AlphaFoldDB" id="A0A4Z0WDE7"/>
<keyword evidence="13" id="KW-1185">Reference proteome</keyword>
<feature type="transmembrane region" description="Helical" evidence="11">
    <location>
        <begin position="6"/>
        <end position="22"/>
    </location>
</feature>
<keyword evidence="9 11" id="KW-0811">Translocation</keyword>
<dbReference type="GO" id="GO:0065002">
    <property type="term" value="P:intracellular protein transmembrane transport"/>
    <property type="evidence" value="ECO:0007669"/>
    <property type="project" value="TreeGrafter"/>
</dbReference>
<evidence type="ECO:0000256" key="11">
    <source>
        <dbReference type="RuleBase" id="RU365087"/>
    </source>
</evidence>
<evidence type="ECO:0000256" key="1">
    <source>
        <dbReference type="ARBA" id="ARBA00004651"/>
    </source>
</evidence>
<dbReference type="GO" id="GO:0009306">
    <property type="term" value="P:protein secretion"/>
    <property type="evidence" value="ECO:0007669"/>
    <property type="project" value="UniProtKB-UniRule"/>
</dbReference>
<evidence type="ECO:0000256" key="6">
    <source>
        <dbReference type="ARBA" id="ARBA00022692"/>
    </source>
</evidence>
<dbReference type="PRINTS" id="PR01651">
    <property type="entry name" value="SECGEXPORT"/>
</dbReference>
<evidence type="ECO:0000256" key="8">
    <source>
        <dbReference type="ARBA" id="ARBA00022989"/>
    </source>
</evidence>
<comment type="similarity">
    <text evidence="2 11">Belongs to the SecG family.</text>
</comment>
<comment type="function">
    <text evidence="11">Involved in protein export. Participates in an early event of protein translocation.</text>
</comment>
<evidence type="ECO:0000313" key="12">
    <source>
        <dbReference type="EMBL" id="TGG94123.1"/>
    </source>
</evidence>
<proteinExistence type="inferred from homology"/>
<evidence type="ECO:0000256" key="2">
    <source>
        <dbReference type="ARBA" id="ARBA00008445"/>
    </source>
</evidence>
<comment type="subcellular location">
    <subcellularLocation>
        <location evidence="1 11">Cell membrane</location>
        <topology evidence="1 11">Multi-pass membrane protein</topology>
    </subcellularLocation>
</comment>
<keyword evidence="6 11" id="KW-0812">Transmembrane</keyword>
<evidence type="ECO:0000313" key="13">
    <source>
        <dbReference type="Proteomes" id="UP000297475"/>
    </source>
</evidence>
<organism evidence="12 13">
    <name type="scientific">Natronospirillum operosum</name>
    <dbReference type="NCBI Taxonomy" id="2759953"/>
    <lineage>
        <taxon>Bacteria</taxon>
        <taxon>Pseudomonadati</taxon>
        <taxon>Pseudomonadota</taxon>
        <taxon>Gammaproteobacteria</taxon>
        <taxon>Oceanospirillales</taxon>
        <taxon>Natronospirillaceae</taxon>
        <taxon>Natronospirillum</taxon>
    </lineage>
</organism>